<dbReference type="EMBL" id="CAWYQH010000152">
    <property type="protein sequence ID" value="CAK8695605.1"/>
    <property type="molecule type" value="Genomic_DNA"/>
</dbReference>
<sequence>MSGNDTTEKIIISNTKVEEEVINDGKHIYQSTTADFNIKELTFSGNKDPENIVEEVSTSAVKATESSFADKQVEESIDKASTSALKATETNFINNQGKEIIHEAPEHSMPLDADTEPIVGINVPEETVNDVSEDIDRSVSSDSSLQTESDIVEWNCDIRERCRAYLLLCILIIAIIVAVVSILHYTFKAF</sequence>
<protein>
    <submittedName>
        <fullName evidence="2">Uncharacterized protein</fullName>
    </submittedName>
</protein>
<accession>A0ABP0GVL2</accession>
<comment type="caution">
    <text evidence="2">The sequence shown here is derived from an EMBL/GenBank/DDBJ whole genome shotgun (WGS) entry which is preliminary data.</text>
</comment>
<keyword evidence="1" id="KW-0472">Membrane</keyword>
<keyword evidence="3" id="KW-1185">Reference proteome</keyword>
<keyword evidence="1" id="KW-0812">Transmembrane</keyword>
<proteinExistence type="predicted"/>
<evidence type="ECO:0000313" key="2">
    <source>
        <dbReference type="EMBL" id="CAK8695605.1"/>
    </source>
</evidence>
<dbReference type="Proteomes" id="UP001642483">
    <property type="component" value="Unassembled WGS sequence"/>
</dbReference>
<reference evidence="2 3" key="1">
    <citation type="submission" date="2024-02" db="EMBL/GenBank/DDBJ databases">
        <authorList>
            <person name="Daric V."/>
            <person name="Darras S."/>
        </authorList>
    </citation>
    <scope>NUCLEOTIDE SEQUENCE [LARGE SCALE GENOMIC DNA]</scope>
</reference>
<name>A0ABP0GVL2_CLALP</name>
<evidence type="ECO:0000313" key="3">
    <source>
        <dbReference type="Proteomes" id="UP001642483"/>
    </source>
</evidence>
<feature type="transmembrane region" description="Helical" evidence="1">
    <location>
        <begin position="164"/>
        <end position="187"/>
    </location>
</feature>
<keyword evidence="1" id="KW-1133">Transmembrane helix</keyword>
<gene>
    <name evidence="2" type="ORF">CVLEPA_LOCUS28858</name>
</gene>
<organism evidence="2 3">
    <name type="scientific">Clavelina lepadiformis</name>
    <name type="common">Light-bulb sea squirt</name>
    <name type="synonym">Ascidia lepadiformis</name>
    <dbReference type="NCBI Taxonomy" id="159417"/>
    <lineage>
        <taxon>Eukaryota</taxon>
        <taxon>Metazoa</taxon>
        <taxon>Chordata</taxon>
        <taxon>Tunicata</taxon>
        <taxon>Ascidiacea</taxon>
        <taxon>Aplousobranchia</taxon>
        <taxon>Clavelinidae</taxon>
        <taxon>Clavelina</taxon>
    </lineage>
</organism>
<evidence type="ECO:0000256" key="1">
    <source>
        <dbReference type="SAM" id="Phobius"/>
    </source>
</evidence>